<evidence type="ECO:0000313" key="2">
    <source>
        <dbReference type="RefSeq" id="XP_015585124.1"/>
    </source>
</evidence>
<sequence length="133" mass="14959">MAALRKIEQSRLLFPNEKIHRVSLTPVIPMLASYILYYTQKASPENRNVKATEHLGLSCSSNRGPTSWVRVFYRRVFSVTGSEHSTLQTLVDITEMTDGSKMAGIQNIRRQLDGVPDRIAVAKTKCIAARKLL</sequence>
<evidence type="ECO:0000313" key="1">
    <source>
        <dbReference type="Proteomes" id="UP000694920"/>
    </source>
</evidence>
<dbReference type="Proteomes" id="UP000694920">
    <property type="component" value="Unplaced"/>
</dbReference>
<keyword evidence="1" id="KW-1185">Reference proteome</keyword>
<name>A0AAJ7FCK1_CEPCN</name>
<dbReference type="AlphaFoldDB" id="A0AAJ7FCK1"/>
<proteinExistence type="predicted"/>
<dbReference type="GeneID" id="107262935"/>
<reference evidence="2" key="1">
    <citation type="submission" date="2025-08" db="UniProtKB">
        <authorList>
            <consortium name="RefSeq"/>
        </authorList>
    </citation>
    <scope>IDENTIFICATION</scope>
</reference>
<dbReference type="RefSeq" id="XP_015585124.1">
    <property type="nucleotide sequence ID" value="XM_015729638.2"/>
</dbReference>
<gene>
    <name evidence="2" type="primary">LOC107262935</name>
</gene>
<accession>A0AAJ7FCK1</accession>
<protein>
    <submittedName>
        <fullName evidence="2">Uncharacterized protein LOC107262935 isoform X2</fullName>
    </submittedName>
</protein>
<organism evidence="1 2">
    <name type="scientific">Cephus cinctus</name>
    <name type="common">Wheat stem sawfly</name>
    <dbReference type="NCBI Taxonomy" id="211228"/>
    <lineage>
        <taxon>Eukaryota</taxon>
        <taxon>Metazoa</taxon>
        <taxon>Ecdysozoa</taxon>
        <taxon>Arthropoda</taxon>
        <taxon>Hexapoda</taxon>
        <taxon>Insecta</taxon>
        <taxon>Pterygota</taxon>
        <taxon>Neoptera</taxon>
        <taxon>Endopterygota</taxon>
        <taxon>Hymenoptera</taxon>
        <taxon>Cephoidea</taxon>
        <taxon>Cephidae</taxon>
        <taxon>Cephus</taxon>
    </lineage>
</organism>